<evidence type="ECO:0000313" key="1">
    <source>
        <dbReference type="EMBL" id="KAI4342056.1"/>
    </source>
</evidence>
<accession>A0ACB9P1B7</accession>
<proteinExistence type="predicted"/>
<dbReference type="Proteomes" id="UP001057402">
    <property type="component" value="Chromosome 7"/>
</dbReference>
<sequence length="515" mass="55895">MNHPDSNPRSEADRWLTTAAKLLAARDFHGTKTFAVRARDADLSGSIHEAADRILAIADTLILSSSDTSGMDYYSVLQLPQLTQSLDLIATHFRRLALLLSPERNPFPFAEHAFKIVSNAWSVLSNSAKKVLYDNELRLSLLGHGTLGNFATHAPAPVQAQALPPESGLLSMFMNGVDISIGNSQNNSGSSRQNTTPTLLSPPVTPARPAQTISSSHAPESSAGTVAREKSFWTSCPYCFYLYEYAKIYEDCVLKCQNCKRAFQGEVIDPPPVAEKDSYHSCWGRFPIGCPGGKNDGGLGKGWIPMSAMVEGCDLFPGLKKRGGGRNAGPRVYYDDDEIYVELSDDRDDSDVDWRNHSVGRKTRKGRRGRNGVAKRPVGRPRKLRDTENPNVVNKETTNVDGSGSSRVATQGTMLSGAKNGDSDRVESSKKATGNPMQKRFGRGTKELGKLDLNVEFSNDQVEEPIRIAVVGTSKGGGHGKEDTIEGTGFFEGLDEFLSSLPILSVVGDDKVKAA</sequence>
<evidence type="ECO:0000313" key="2">
    <source>
        <dbReference type="Proteomes" id="UP001057402"/>
    </source>
</evidence>
<protein>
    <submittedName>
        <fullName evidence="1">Uncharacterized protein</fullName>
    </submittedName>
</protein>
<gene>
    <name evidence="1" type="ORF">MLD38_026717</name>
</gene>
<reference evidence="2" key="1">
    <citation type="journal article" date="2023" name="Front. Plant Sci.">
        <title>Chromosomal-level genome assembly of Melastoma candidum provides insights into trichome evolution.</title>
        <authorList>
            <person name="Zhong Y."/>
            <person name="Wu W."/>
            <person name="Sun C."/>
            <person name="Zou P."/>
            <person name="Liu Y."/>
            <person name="Dai S."/>
            <person name="Zhou R."/>
        </authorList>
    </citation>
    <scope>NUCLEOTIDE SEQUENCE [LARGE SCALE GENOMIC DNA]</scope>
</reference>
<keyword evidence="2" id="KW-1185">Reference proteome</keyword>
<dbReference type="EMBL" id="CM042886">
    <property type="protein sequence ID" value="KAI4342056.1"/>
    <property type="molecule type" value="Genomic_DNA"/>
</dbReference>
<name>A0ACB9P1B7_9MYRT</name>
<comment type="caution">
    <text evidence="1">The sequence shown here is derived from an EMBL/GenBank/DDBJ whole genome shotgun (WGS) entry which is preliminary data.</text>
</comment>
<organism evidence="1 2">
    <name type="scientific">Melastoma candidum</name>
    <dbReference type="NCBI Taxonomy" id="119954"/>
    <lineage>
        <taxon>Eukaryota</taxon>
        <taxon>Viridiplantae</taxon>
        <taxon>Streptophyta</taxon>
        <taxon>Embryophyta</taxon>
        <taxon>Tracheophyta</taxon>
        <taxon>Spermatophyta</taxon>
        <taxon>Magnoliopsida</taxon>
        <taxon>eudicotyledons</taxon>
        <taxon>Gunneridae</taxon>
        <taxon>Pentapetalae</taxon>
        <taxon>rosids</taxon>
        <taxon>malvids</taxon>
        <taxon>Myrtales</taxon>
        <taxon>Melastomataceae</taxon>
        <taxon>Melastomatoideae</taxon>
        <taxon>Melastomateae</taxon>
        <taxon>Melastoma</taxon>
    </lineage>
</organism>